<evidence type="ECO:0000256" key="1">
    <source>
        <dbReference type="ARBA" id="ARBA00001974"/>
    </source>
</evidence>
<dbReference type="EMBL" id="QICC01000047">
    <property type="protein sequence ID" value="RNM41145.1"/>
    <property type="molecule type" value="Genomic_DNA"/>
</dbReference>
<comment type="caution">
    <text evidence="7">The sequence shown here is derived from an EMBL/GenBank/DDBJ whole genome shotgun (WGS) entry which is preliminary data.</text>
</comment>
<keyword evidence="4" id="KW-0560">Oxidoreductase</keyword>
<reference evidence="7" key="3">
    <citation type="journal article" date="2019" name="Microbiol. Resour. Announc.">
        <title>Draft Genome Sequences of Type Strains of Gordonibacter faecihominis, Paraeggerthella hongkongensis, Parvibacter caecicola,Slackia equolifaciens, Slackia faecicanis, and Slackia isoflavoniconvertens.</title>
        <authorList>
            <person name="Danylec N."/>
            <person name="Stoll D.A."/>
            <person name="Dotsch A."/>
            <person name="Huch M."/>
        </authorList>
    </citation>
    <scope>NUCLEOTIDE SEQUENCE</scope>
    <source>
        <strain evidence="7">DSM 16107</strain>
    </source>
</reference>
<evidence type="ECO:0000259" key="5">
    <source>
        <dbReference type="Pfam" id="PF00890"/>
    </source>
</evidence>
<evidence type="ECO:0000256" key="3">
    <source>
        <dbReference type="ARBA" id="ARBA00022827"/>
    </source>
</evidence>
<dbReference type="InterPro" id="IPR050315">
    <property type="entry name" value="FAD-oxidoreductase_2"/>
</dbReference>
<reference evidence="9" key="2">
    <citation type="submission" date="2018-05" db="EMBL/GenBank/DDBJ databases">
        <title>Genome Sequencing of selected type strains of the family Eggerthellaceae.</title>
        <authorList>
            <person name="Danylec N."/>
            <person name="Stoll D.A."/>
            <person name="Doetsch A."/>
            <person name="Huch M."/>
        </authorList>
    </citation>
    <scope>NUCLEOTIDE SEQUENCE [LARGE SCALE GENOMIC DNA]</scope>
    <source>
        <strain evidence="9">DSM 16107</strain>
    </source>
</reference>
<dbReference type="SUPFAM" id="SSF56425">
    <property type="entry name" value="Succinate dehydrogenase/fumarate reductase flavoprotein, catalytic domain"/>
    <property type="match status" value="1"/>
</dbReference>
<evidence type="ECO:0000313" key="9">
    <source>
        <dbReference type="Proteomes" id="UP000270112"/>
    </source>
</evidence>
<dbReference type="InterPro" id="IPR027477">
    <property type="entry name" value="Succ_DH/fumarate_Rdtase_cat_sf"/>
</dbReference>
<dbReference type="EMBL" id="PPTT01000003">
    <property type="protein sequence ID" value="RDB71038.1"/>
    <property type="molecule type" value="Genomic_DNA"/>
</dbReference>
<dbReference type="AlphaFoldDB" id="A0A3N0IW29"/>
<evidence type="ECO:0000256" key="4">
    <source>
        <dbReference type="ARBA" id="ARBA00023002"/>
    </source>
</evidence>
<dbReference type="Gene3D" id="3.50.50.60">
    <property type="entry name" value="FAD/NAD(P)-binding domain"/>
    <property type="match status" value="1"/>
</dbReference>
<name>A0A3N0IW29_9ACTN</name>
<dbReference type="PANTHER" id="PTHR43400:SF7">
    <property type="entry name" value="FAD-DEPENDENT OXIDOREDUCTASE 2 FAD BINDING DOMAIN-CONTAINING PROTEIN"/>
    <property type="match status" value="1"/>
</dbReference>
<organism evidence="7 9">
    <name type="scientific">Eggerthella sinensis</name>
    <dbReference type="NCBI Taxonomy" id="242230"/>
    <lineage>
        <taxon>Bacteria</taxon>
        <taxon>Bacillati</taxon>
        <taxon>Actinomycetota</taxon>
        <taxon>Coriobacteriia</taxon>
        <taxon>Eggerthellales</taxon>
        <taxon>Eggerthellaceae</taxon>
        <taxon>Eggerthella</taxon>
    </lineage>
</organism>
<protein>
    <recommendedName>
        <fullName evidence="5">FAD-dependent oxidoreductase 2 FAD-binding domain-containing protein</fullName>
    </recommendedName>
</protein>
<evidence type="ECO:0000313" key="7">
    <source>
        <dbReference type="EMBL" id="RNM41145.1"/>
    </source>
</evidence>
<dbReference type="InterPro" id="IPR006311">
    <property type="entry name" value="TAT_signal"/>
</dbReference>
<comment type="cofactor">
    <cofactor evidence="1">
        <name>FAD</name>
        <dbReference type="ChEBI" id="CHEBI:57692"/>
    </cofactor>
</comment>
<dbReference type="InterPro" id="IPR003953">
    <property type="entry name" value="FAD-dep_OxRdtase_2_FAD-bd"/>
</dbReference>
<gene>
    <name evidence="6" type="ORF">C1876_02020</name>
    <name evidence="7" type="ORF">DMP09_11005</name>
</gene>
<evidence type="ECO:0000256" key="2">
    <source>
        <dbReference type="ARBA" id="ARBA00022630"/>
    </source>
</evidence>
<keyword evidence="3" id="KW-0274">FAD</keyword>
<dbReference type="Gene3D" id="3.90.700.10">
    <property type="entry name" value="Succinate dehydrogenase/fumarate reductase flavoprotein, catalytic domain"/>
    <property type="match status" value="1"/>
</dbReference>
<keyword evidence="8" id="KW-1185">Reference proteome</keyword>
<keyword evidence="2" id="KW-0285">Flavoprotein</keyword>
<dbReference type="Pfam" id="PF00890">
    <property type="entry name" value="FAD_binding_2"/>
    <property type="match status" value="1"/>
</dbReference>
<sequence length="571" mass="60922">MGPALDRGSVGARLKGEDMRNQKVSRRSFLMGAGMGTVAMAGAGLLGCAPASSGATAAQAPTTETAPDWRQAPEPIAADDIAETVSTDVVIVGAGLAGCCAAMSAAEAGLKTIVLQKLDRVFNYATGIASYNCRAQIEAGAPDKYDVDELLSLYMSQATNLPDRRFIELWKERSGKDADWLYDLMADTDLDAPSWSWDEPEPIMGMFDCIAAMPLLAEKAQAKGVEFRFSTPAVQLEREGDGTGRVTAVIAQGDDGSYLKFEASKAVILCAGDYGNNPAMRAEFMPHAEGFSSAVTPAVNTGDGDLMALWVGAAMDKKPHCTNIHYDLIDFNTSQVFGSGIPWLRVNREGQRFSNEDVVYGLIPLQDASQPDCMHIDVFDANYEQYKPLMGTGLYRSDPPVEAFAPTYRAYLDEKGIDHAGLSDYAAIIKAHLELGTMCEGATIEELAGKVGVDAATLKATVDRYNTLVEQGKDEDFGKPAEYLFPIEKAPFYAVPRHAFSLSCLSGLAINLNAQVLDEAGEVIPGLFACGNNSGGAWFAGLVQPMCIPGVPSSRAIITARVAVETIVAGK</sequence>
<evidence type="ECO:0000313" key="6">
    <source>
        <dbReference type="EMBL" id="RDB71038.1"/>
    </source>
</evidence>
<dbReference type="PRINTS" id="PR00411">
    <property type="entry name" value="PNDRDTASEI"/>
</dbReference>
<dbReference type="Proteomes" id="UP000253817">
    <property type="component" value="Unassembled WGS sequence"/>
</dbReference>
<dbReference type="PANTHER" id="PTHR43400">
    <property type="entry name" value="FUMARATE REDUCTASE"/>
    <property type="match status" value="1"/>
</dbReference>
<feature type="domain" description="FAD-dependent oxidoreductase 2 FAD-binding" evidence="5">
    <location>
        <begin position="88"/>
        <end position="536"/>
    </location>
</feature>
<dbReference type="GO" id="GO:0033765">
    <property type="term" value="F:steroid dehydrogenase activity, acting on the CH-CH group of donors"/>
    <property type="evidence" value="ECO:0007669"/>
    <property type="project" value="UniProtKB-ARBA"/>
</dbReference>
<dbReference type="PROSITE" id="PS51318">
    <property type="entry name" value="TAT"/>
    <property type="match status" value="1"/>
</dbReference>
<dbReference type="InterPro" id="IPR036188">
    <property type="entry name" value="FAD/NAD-bd_sf"/>
</dbReference>
<reference evidence="6 8" key="1">
    <citation type="journal article" date="2018" name="Elife">
        <title>Discovery and characterization of a prevalent human gut bacterial enzyme sufficient for the inactivation of a family of plant toxins.</title>
        <authorList>
            <person name="Koppel N."/>
            <person name="Bisanz J.E."/>
            <person name="Pandelia M.E."/>
            <person name="Turnbaugh P.J."/>
            <person name="Balskus E.P."/>
        </authorList>
    </citation>
    <scope>NUCLEOTIDE SEQUENCE [LARGE SCALE GENOMIC DNA]</scope>
    <source>
        <strain evidence="6 8">DSM 16107</strain>
    </source>
</reference>
<evidence type="ECO:0000313" key="8">
    <source>
        <dbReference type="Proteomes" id="UP000253817"/>
    </source>
</evidence>
<proteinExistence type="predicted"/>
<dbReference type="Proteomes" id="UP000270112">
    <property type="component" value="Unassembled WGS sequence"/>
</dbReference>
<dbReference type="SUPFAM" id="SSF51905">
    <property type="entry name" value="FAD/NAD(P)-binding domain"/>
    <property type="match status" value="1"/>
</dbReference>
<accession>A0A3N0IW29</accession>